<gene>
    <name evidence="2" type="ORF">PGTUg99_028100</name>
</gene>
<feature type="compositionally biased region" description="Polar residues" evidence="1">
    <location>
        <begin position="1"/>
        <end position="19"/>
    </location>
</feature>
<feature type="compositionally biased region" description="Low complexity" evidence="1">
    <location>
        <begin position="118"/>
        <end position="138"/>
    </location>
</feature>
<evidence type="ECO:0000256" key="1">
    <source>
        <dbReference type="SAM" id="MobiDB-lite"/>
    </source>
</evidence>
<protein>
    <submittedName>
        <fullName evidence="2">Uncharacterized protein</fullName>
    </submittedName>
</protein>
<evidence type="ECO:0000313" key="2">
    <source>
        <dbReference type="EMBL" id="KAA1113998.1"/>
    </source>
</evidence>
<proteinExistence type="predicted"/>
<dbReference type="AlphaFoldDB" id="A0A5B0QLB5"/>
<organism evidence="2 3">
    <name type="scientific">Puccinia graminis f. sp. tritici</name>
    <dbReference type="NCBI Taxonomy" id="56615"/>
    <lineage>
        <taxon>Eukaryota</taxon>
        <taxon>Fungi</taxon>
        <taxon>Dikarya</taxon>
        <taxon>Basidiomycota</taxon>
        <taxon>Pucciniomycotina</taxon>
        <taxon>Pucciniomycetes</taxon>
        <taxon>Pucciniales</taxon>
        <taxon>Pucciniaceae</taxon>
        <taxon>Puccinia</taxon>
    </lineage>
</organism>
<feature type="region of interest" description="Disordered" evidence="1">
    <location>
        <begin position="70"/>
        <end position="138"/>
    </location>
</feature>
<sequence>MTGQSQLPSHRWSPTQNSLDAPPPLEIRLFRLPSYLTNPKLLELISVFPNFIKVRIKSIKFNPLSILKSSSSINKDQHEKHSESSSPSRKMGSSGQLNLLGRSAAPSSKKTSEGKARSSNGSKSSSLDSSSFRTPSPQ</sequence>
<evidence type="ECO:0000313" key="3">
    <source>
        <dbReference type="Proteomes" id="UP000325313"/>
    </source>
</evidence>
<dbReference type="Proteomes" id="UP000325313">
    <property type="component" value="Unassembled WGS sequence"/>
</dbReference>
<accession>A0A5B0QLB5</accession>
<dbReference type="EMBL" id="VDEP01000274">
    <property type="protein sequence ID" value="KAA1113998.1"/>
    <property type="molecule type" value="Genomic_DNA"/>
</dbReference>
<reference evidence="2 3" key="1">
    <citation type="submission" date="2019-05" db="EMBL/GenBank/DDBJ databases">
        <title>Emergence of the Ug99 lineage of the wheat stem rust pathogen through somatic hybridization.</title>
        <authorList>
            <person name="Li F."/>
            <person name="Upadhyaya N.M."/>
            <person name="Sperschneider J."/>
            <person name="Matny O."/>
            <person name="Nguyen-Phuc H."/>
            <person name="Mago R."/>
            <person name="Raley C."/>
            <person name="Miller M.E."/>
            <person name="Silverstein K.A.T."/>
            <person name="Henningsen E."/>
            <person name="Hirsch C.D."/>
            <person name="Visser B."/>
            <person name="Pretorius Z.A."/>
            <person name="Steffenson B.J."/>
            <person name="Schwessinger B."/>
            <person name="Dodds P.N."/>
            <person name="Figueroa M."/>
        </authorList>
    </citation>
    <scope>NUCLEOTIDE SEQUENCE [LARGE SCALE GENOMIC DNA]</scope>
    <source>
        <strain evidence="2 3">Ug99</strain>
    </source>
</reference>
<name>A0A5B0QLB5_PUCGR</name>
<comment type="caution">
    <text evidence="2">The sequence shown here is derived from an EMBL/GenBank/DDBJ whole genome shotgun (WGS) entry which is preliminary data.</text>
</comment>
<feature type="region of interest" description="Disordered" evidence="1">
    <location>
        <begin position="1"/>
        <end position="20"/>
    </location>
</feature>
<feature type="compositionally biased region" description="Low complexity" evidence="1">
    <location>
        <begin position="84"/>
        <end position="94"/>
    </location>
</feature>